<dbReference type="RefSeq" id="WP_183212649.1">
    <property type="nucleotide sequence ID" value="NZ_JACHOR010000002.1"/>
</dbReference>
<proteinExistence type="predicted"/>
<organism evidence="6 7">
    <name type="scientific">Brevundimonas variabilis</name>
    <dbReference type="NCBI Taxonomy" id="74312"/>
    <lineage>
        <taxon>Bacteria</taxon>
        <taxon>Pseudomonadati</taxon>
        <taxon>Pseudomonadota</taxon>
        <taxon>Alphaproteobacteria</taxon>
        <taxon>Caulobacterales</taxon>
        <taxon>Caulobacteraceae</taxon>
        <taxon>Brevundimonas</taxon>
    </lineage>
</organism>
<evidence type="ECO:0000313" key="7">
    <source>
        <dbReference type="Proteomes" id="UP000545037"/>
    </source>
</evidence>
<dbReference type="Pfam" id="PF04234">
    <property type="entry name" value="CopC"/>
    <property type="match status" value="1"/>
</dbReference>
<protein>
    <submittedName>
        <fullName evidence="6">Methionine-rich copper-binding protein CopC</fullName>
    </submittedName>
</protein>
<sequence length="186" mass="18159">MIKITTFAAAGLFAALAAGAANAQTAPAADAHAGHVMPAAAPQSAPAVDPHAGHTMPAAAPQAAPAADPHAGHEMSAMSQAEGSGSMSVAAPTGTALRASTPSAGAMLNASPTEISMTLPHAMIVQSVSLTNAAGQRIPLSATLSDTAVESVTSPVPTLPAGTYTVAWTAAGTDHTMTGTFGFMVH</sequence>
<dbReference type="GO" id="GO:0005507">
    <property type="term" value="F:copper ion binding"/>
    <property type="evidence" value="ECO:0007669"/>
    <property type="project" value="InterPro"/>
</dbReference>
<keyword evidence="1 4" id="KW-0732">Signal</keyword>
<keyword evidence="7" id="KW-1185">Reference proteome</keyword>
<dbReference type="Proteomes" id="UP000545037">
    <property type="component" value="Unassembled WGS sequence"/>
</dbReference>
<feature type="region of interest" description="Disordered" evidence="3">
    <location>
        <begin position="40"/>
        <end position="90"/>
    </location>
</feature>
<gene>
    <name evidence="6" type="ORF">GGR13_001263</name>
</gene>
<evidence type="ECO:0000256" key="2">
    <source>
        <dbReference type="ARBA" id="ARBA00023008"/>
    </source>
</evidence>
<feature type="compositionally biased region" description="Low complexity" evidence="3">
    <location>
        <begin position="57"/>
        <end position="69"/>
    </location>
</feature>
<dbReference type="GO" id="GO:0046688">
    <property type="term" value="P:response to copper ion"/>
    <property type="evidence" value="ECO:0007669"/>
    <property type="project" value="InterPro"/>
</dbReference>
<evidence type="ECO:0000256" key="3">
    <source>
        <dbReference type="SAM" id="MobiDB-lite"/>
    </source>
</evidence>
<dbReference type="Gene3D" id="2.60.40.1220">
    <property type="match status" value="1"/>
</dbReference>
<dbReference type="EMBL" id="JACHOR010000002">
    <property type="protein sequence ID" value="MBB5745679.1"/>
    <property type="molecule type" value="Genomic_DNA"/>
</dbReference>
<evidence type="ECO:0000259" key="5">
    <source>
        <dbReference type="Pfam" id="PF04234"/>
    </source>
</evidence>
<feature type="chain" id="PRO_5030752701" evidence="4">
    <location>
        <begin position="24"/>
        <end position="186"/>
    </location>
</feature>
<dbReference type="InterPro" id="IPR014755">
    <property type="entry name" value="Cu-Rt/internalin_Ig-like"/>
</dbReference>
<name>A0A7W9FFS5_9CAUL</name>
<reference evidence="6 7" key="1">
    <citation type="submission" date="2020-08" db="EMBL/GenBank/DDBJ databases">
        <title>Genomic Encyclopedia of Type Strains, Phase IV (KMG-IV): sequencing the most valuable type-strain genomes for metagenomic binning, comparative biology and taxonomic classification.</title>
        <authorList>
            <person name="Goeker M."/>
        </authorList>
    </citation>
    <scope>NUCLEOTIDE SEQUENCE [LARGE SCALE GENOMIC DNA]</scope>
    <source>
        <strain evidence="6 7">DSM 4737</strain>
    </source>
</reference>
<feature type="domain" description="CopC" evidence="5">
    <location>
        <begin position="96"/>
        <end position="185"/>
    </location>
</feature>
<dbReference type="InterPro" id="IPR014756">
    <property type="entry name" value="Ig_E-set"/>
</dbReference>
<dbReference type="SUPFAM" id="SSF81296">
    <property type="entry name" value="E set domains"/>
    <property type="match status" value="1"/>
</dbReference>
<keyword evidence="2" id="KW-0186">Copper</keyword>
<evidence type="ECO:0000313" key="6">
    <source>
        <dbReference type="EMBL" id="MBB5745679.1"/>
    </source>
</evidence>
<dbReference type="GO" id="GO:0042597">
    <property type="term" value="C:periplasmic space"/>
    <property type="evidence" value="ECO:0007669"/>
    <property type="project" value="InterPro"/>
</dbReference>
<accession>A0A7W9FFS5</accession>
<dbReference type="InterPro" id="IPR007348">
    <property type="entry name" value="CopC_dom"/>
</dbReference>
<evidence type="ECO:0000256" key="4">
    <source>
        <dbReference type="SAM" id="SignalP"/>
    </source>
</evidence>
<feature type="compositionally biased region" description="Polar residues" evidence="3">
    <location>
        <begin position="77"/>
        <end position="87"/>
    </location>
</feature>
<comment type="caution">
    <text evidence="6">The sequence shown here is derived from an EMBL/GenBank/DDBJ whole genome shotgun (WGS) entry which is preliminary data.</text>
</comment>
<feature type="signal peptide" evidence="4">
    <location>
        <begin position="1"/>
        <end position="23"/>
    </location>
</feature>
<dbReference type="AlphaFoldDB" id="A0A7W9FFS5"/>
<evidence type="ECO:0000256" key="1">
    <source>
        <dbReference type="ARBA" id="ARBA00022729"/>
    </source>
</evidence>